<gene>
    <name evidence="2" type="ORF">NSK_008391</name>
</gene>
<feature type="compositionally biased region" description="Pro residues" evidence="1">
    <location>
        <begin position="168"/>
        <end position="177"/>
    </location>
</feature>
<feature type="region of interest" description="Disordered" evidence="1">
    <location>
        <begin position="1"/>
        <end position="52"/>
    </location>
</feature>
<reference evidence="2 3" key="1">
    <citation type="submission" date="2019-01" db="EMBL/GenBank/DDBJ databases">
        <title>Nuclear Genome Assembly of the Microalgal Biofuel strain Nannochloropsis salina CCMP1776.</title>
        <authorList>
            <person name="Hovde B."/>
        </authorList>
    </citation>
    <scope>NUCLEOTIDE SEQUENCE [LARGE SCALE GENOMIC DNA]</scope>
    <source>
        <strain evidence="2 3">CCMP1776</strain>
    </source>
</reference>
<proteinExistence type="predicted"/>
<evidence type="ECO:0000256" key="1">
    <source>
        <dbReference type="SAM" id="MobiDB-lite"/>
    </source>
</evidence>
<keyword evidence="3" id="KW-1185">Reference proteome</keyword>
<feature type="region of interest" description="Disordered" evidence="1">
    <location>
        <begin position="91"/>
        <end position="197"/>
    </location>
</feature>
<name>A0A4D9CUB5_9STRA</name>
<feature type="region of interest" description="Disordered" evidence="1">
    <location>
        <begin position="283"/>
        <end position="311"/>
    </location>
</feature>
<feature type="compositionally biased region" description="Gly residues" evidence="1">
    <location>
        <begin position="104"/>
        <end position="124"/>
    </location>
</feature>
<sequence length="394" mass="41745">MSRVRSREEREEAMGRSRASFSEGGKEGNPVGRRESSPLSSPSSSLAEKQREAGLMFLDRELYQVVKRLKEAKDQDVPLSEAQLLDLFFSVTHKPRGPEEKGAAEGGAEGGAEGRQGPHGGGGERSGRGGEAQEGKDRGREAGGEGDRHTRGGDPLAMEESFDGSSLPDPPVLPLDLPPSSSSPSSFPPSSRPASASPKSRELSLVLAKLQDVDQILEHLAVFWAQTEVILEVLLQKSEHVERFVAYSHKPRLKDRFLERLDEYRAFWVGVQGMCHQFTAAVSQNPSSSSSPSSPSSLHGPGGSSTLDSFSSAAKWGGGGGGRGGYGRRRAFFGHHFLRFLAPGLSLSLLRGEEGGEGRSERGGGGRGGGRPSCTTFGEPVGVKGEGLGSLAPG</sequence>
<dbReference type="AlphaFoldDB" id="A0A4D9CUB5"/>
<accession>A0A4D9CUB5</accession>
<organism evidence="2 3">
    <name type="scientific">Nannochloropsis salina CCMP1776</name>
    <dbReference type="NCBI Taxonomy" id="1027361"/>
    <lineage>
        <taxon>Eukaryota</taxon>
        <taxon>Sar</taxon>
        <taxon>Stramenopiles</taxon>
        <taxon>Ochrophyta</taxon>
        <taxon>Eustigmatophyceae</taxon>
        <taxon>Eustigmatales</taxon>
        <taxon>Monodopsidaceae</taxon>
        <taxon>Microchloropsis</taxon>
        <taxon>Microchloropsis salina</taxon>
    </lineage>
</organism>
<dbReference type="EMBL" id="SDOX01000175">
    <property type="protein sequence ID" value="TFJ80248.1"/>
    <property type="molecule type" value="Genomic_DNA"/>
</dbReference>
<feature type="region of interest" description="Disordered" evidence="1">
    <location>
        <begin position="352"/>
        <end position="394"/>
    </location>
</feature>
<feature type="compositionally biased region" description="Basic and acidic residues" evidence="1">
    <location>
        <begin position="125"/>
        <end position="152"/>
    </location>
</feature>
<feature type="compositionally biased region" description="Low complexity" evidence="1">
    <location>
        <begin position="286"/>
        <end position="299"/>
    </location>
</feature>
<protein>
    <submittedName>
        <fullName evidence="2">Uncharacterized protein</fullName>
    </submittedName>
</protein>
<feature type="compositionally biased region" description="Basic and acidic residues" evidence="1">
    <location>
        <begin position="1"/>
        <end position="15"/>
    </location>
</feature>
<evidence type="ECO:0000313" key="3">
    <source>
        <dbReference type="Proteomes" id="UP000355283"/>
    </source>
</evidence>
<comment type="caution">
    <text evidence="2">The sequence shown here is derived from an EMBL/GenBank/DDBJ whole genome shotgun (WGS) entry which is preliminary data.</text>
</comment>
<evidence type="ECO:0000313" key="2">
    <source>
        <dbReference type="EMBL" id="TFJ80248.1"/>
    </source>
</evidence>
<dbReference type="Proteomes" id="UP000355283">
    <property type="component" value="Unassembled WGS sequence"/>
</dbReference>
<feature type="compositionally biased region" description="Low complexity" evidence="1">
    <location>
        <begin position="37"/>
        <end position="46"/>
    </location>
</feature>
<feature type="compositionally biased region" description="Basic and acidic residues" evidence="1">
    <location>
        <begin position="352"/>
        <end position="364"/>
    </location>
</feature>